<evidence type="ECO:0000313" key="2">
    <source>
        <dbReference type="Proteomes" id="UP000282654"/>
    </source>
</evidence>
<sequence>MKQGKLRQMFPGGNTAAGFYSYYDQIIGPDATRIFIIKGGPGTGKSTFIRKIGEEMLARGFDVEFMCSSSDNGSLTGVVIPAIRVALIDGTAPHGVEPKNPGAVDEIVHLGDFWDEAKLRAHKEEILATNRRISRLFGIAYAQLREAAVIRDELESYISVSMDFVKVNEVLRETARAIFKGAPVQHEHFPQVRRLFASAISPDGVVHHLETLLQDLKTLYVIQGPPGSGRSTFLARLVEAAVIRGLGTEVFHCAFLPREIDLFIIPDLKVAVLKEVPEVGFVPPEQLAVRRVNLEGYSQPRRLTAYAAEIAHARRRFSEALGRAVHYLHQAKLTHDYLEEFYTGAMDFARVEARRQEILNRIFRYAAENET</sequence>
<accession>A0A3N5AWX6</accession>
<dbReference type="RefSeq" id="WP_123927741.1">
    <property type="nucleotide sequence ID" value="NZ_RKRE01000001.1"/>
</dbReference>
<organism evidence="1 2">
    <name type="scientific">Thermodesulfitimonas autotrophica</name>
    <dbReference type="NCBI Taxonomy" id="1894989"/>
    <lineage>
        <taxon>Bacteria</taxon>
        <taxon>Bacillati</taxon>
        <taxon>Bacillota</taxon>
        <taxon>Clostridia</taxon>
        <taxon>Thermoanaerobacterales</taxon>
        <taxon>Thermoanaerobacteraceae</taxon>
        <taxon>Thermodesulfitimonas</taxon>
    </lineage>
</organism>
<dbReference type="AlphaFoldDB" id="A0A3N5AWX6"/>
<comment type="caution">
    <text evidence="1">The sequence shown here is derived from an EMBL/GenBank/DDBJ whole genome shotgun (WGS) entry which is preliminary data.</text>
</comment>
<gene>
    <name evidence="1" type="ORF">EDD75_0589</name>
</gene>
<proteinExistence type="predicted"/>
<dbReference type="EMBL" id="RKRE01000001">
    <property type="protein sequence ID" value="RPF49766.1"/>
    <property type="molecule type" value="Genomic_DNA"/>
</dbReference>
<dbReference type="Proteomes" id="UP000282654">
    <property type="component" value="Unassembled WGS sequence"/>
</dbReference>
<protein>
    <recommendedName>
        <fullName evidence="3">ATPase</fullName>
    </recommendedName>
</protein>
<reference evidence="1 2" key="1">
    <citation type="submission" date="2018-11" db="EMBL/GenBank/DDBJ databases">
        <title>Genomic Encyclopedia of Type Strains, Phase IV (KMG-IV): sequencing the most valuable type-strain genomes for metagenomic binning, comparative biology and taxonomic classification.</title>
        <authorList>
            <person name="Goeker M."/>
        </authorList>
    </citation>
    <scope>NUCLEOTIDE SEQUENCE [LARGE SCALE GENOMIC DNA]</scope>
    <source>
        <strain evidence="1 2">DSM 102936</strain>
    </source>
</reference>
<keyword evidence="2" id="KW-1185">Reference proteome</keyword>
<dbReference type="SUPFAM" id="SSF52540">
    <property type="entry name" value="P-loop containing nucleoside triphosphate hydrolases"/>
    <property type="match status" value="1"/>
</dbReference>
<name>A0A3N5AWX6_9THEO</name>
<evidence type="ECO:0008006" key="3">
    <source>
        <dbReference type="Google" id="ProtNLM"/>
    </source>
</evidence>
<dbReference type="InterPro" id="IPR027417">
    <property type="entry name" value="P-loop_NTPase"/>
</dbReference>
<evidence type="ECO:0000313" key="1">
    <source>
        <dbReference type="EMBL" id="RPF49766.1"/>
    </source>
</evidence>
<dbReference type="OrthoDB" id="9781752at2"/>